<evidence type="ECO:0000313" key="2">
    <source>
        <dbReference type="Proteomes" id="UP000025047"/>
    </source>
</evidence>
<name>A0A017H9A8_9RHOB</name>
<dbReference type="AlphaFoldDB" id="A0A017H9A8"/>
<sequence>MNMEHGLLLDHCTEPDGSINARIMARALGIDISELRQAAPDQARLRETYSIISIVRPWARSASDTWSWYHGKRLARFGGLTPVAMVQAGRVEELKDFLQAGEALVTSWPPAPDMLAMPCDVRPAANS</sequence>
<gene>
    <name evidence="1" type="ORF">Lokhon_02549</name>
</gene>
<dbReference type="Proteomes" id="UP000025047">
    <property type="component" value="Unassembled WGS sequence"/>
</dbReference>
<proteinExistence type="predicted"/>
<dbReference type="PATRIC" id="fig|1122180.6.peg.2533"/>
<organism evidence="1 2">
    <name type="scientific">Limimaricola hongkongensis DSM 17492</name>
    <dbReference type="NCBI Taxonomy" id="1122180"/>
    <lineage>
        <taxon>Bacteria</taxon>
        <taxon>Pseudomonadati</taxon>
        <taxon>Pseudomonadota</taxon>
        <taxon>Alphaproteobacteria</taxon>
        <taxon>Rhodobacterales</taxon>
        <taxon>Paracoccaceae</taxon>
        <taxon>Limimaricola</taxon>
    </lineage>
</organism>
<reference evidence="1 2" key="1">
    <citation type="submission" date="2013-03" db="EMBL/GenBank/DDBJ databases">
        <authorList>
            <person name="Fiebig A."/>
            <person name="Goeker M."/>
            <person name="Klenk H.-P.P."/>
        </authorList>
    </citation>
    <scope>NUCLEOTIDE SEQUENCE [LARGE SCALE GENOMIC DNA]</scope>
    <source>
        <strain evidence="1 2">DSM 17492</strain>
    </source>
</reference>
<keyword evidence="2" id="KW-1185">Reference proteome</keyword>
<comment type="caution">
    <text evidence="1">The sequence shown here is derived from an EMBL/GenBank/DDBJ whole genome shotgun (WGS) entry which is preliminary data.</text>
</comment>
<dbReference type="EMBL" id="APGJ01000007">
    <property type="protein sequence ID" value="EYD70905.1"/>
    <property type="molecule type" value="Genomic_DNA"/>
</dbReference>
<protein>
    <recommendedName>
        <fullName evidence="3">Antitoxin Xre/MbcA/ParS-like toxin-binding domain-containing protein</fullName>
    </recommendedName>
</protein>
<evidence type="ECO:0000313" key="1">
    <source>
        <dbReference type="EMBL" id="EYD70905.1"/>
    </source>
</evidence>
<dbReference type="HOGENOM" id="CLU_1967865_0_0_5"/>
<accession>A0A017H9A8</accession>
<evidence type="ECO:0008006" key="3">
    <source>
        <dbReference type="Google" id="ProtNLM"/>
    </source>
</evidence>